<evidence type="ECO:0000256" key="4">
    <source>
        <dbReference type="ARBA" id="ARBA00022807"/>
    </source>
</evidence>
<accession>A0ABZ2CCK9</accession>
<feature type="domain" description="NlpC/P60" evidence="5">
    <location>
        <begin position="36"/>
        <end position="157"/>
    </location>
</feature>
<protein>
    <submittedName>
        <fullName evidence="6">C40 family peptidase</fullName>
    </submittedName>
</protein>
<gene>
    <name evidence="6" type="ORF">R4Z09_20125</name>
</gene>
<dbReference type="InterPro" id="IPR051202">
    <property type="entry name" value="Peptidase_C40"/>
</dbReference>
<keyword evidence="2" id="KW-0645">Protease</keyword>
<dbReference type="PANTHER" id="PTHR47053:SF1">
    <property type="entry name" value="MUREIN DD-ENDOPEPTIDASE MEPH-RELATED"/>
    <property type="match status" value="1"/>
</dbReference>
<dbReference type="Proteomes" id="UP001357223">
    <property type="component" value="Chromosome"/>
</dbReference>
<organism evidence="6 7">
    <name type="scientific">Niallia oryzisoli</name>
    <dbReference type="NCBI Taxonomy" id="1737571"/>
    <lineage>
        <taxon>Bacteria</taxon>
        <taxon>Bacillati</taxon>
        <taxon>Bacillota</taxon>
        <taxon>Bacilli</taxon>
        <taxon>Bacillales</taxon>
        <taxon>Bacillaceae</taxon>
        <taxon>Niallia</taxon>
    </lineage>
</organism>
<evidence type="ECO:0000313" key="6">
    <source>
        <dbReference type="EMBL" id="WVX79578.1"/>
    </source>
</evidence>
<sequence>MASANVRKQSILFLLLAALSLWFTSLFGVQAEAASQTQGQQIVSYANTLNGSPYKYGGTTPKGFDASGFTKNVFENSVKVKLPRTSADQFKQGTAVKVNELQPGDLVFYKTNGKSVSFVGIYIGKDQFIGATSKGVRVQSMNTAYWKNCYAGAKRMVK</sequence>
<keyword evidence="4" id="KW-0788">Thiol protease</keyword>
<evidence type="ECO:0000256" key="2">
    <source>
        <dbReference type="ARBA" id="ARBA00022670"/>
    </source>
</evidence>
<dbReference type="InterPro" id="IPR038765">
    <property type="entry name" value="Papain-like_cys_pep_sf"/>
</dbReference>
<name>A0ABZ2CCK9_9BACI</name>
<evidence type="ECO:0000256" key="1">
    <source>
        <dbReference type="ARBA" id="ARBA00007074"/>
    </source>
</evidence>
<comment type="similarity">
    <text evidence="1">Belongs to the peptidase C40 family.</text>
</comment>
<dbReference type="PROSITE" id="PS51935">
    <property type="entry name" value="NLPC_P60"/>
    <property type="match status" value="1"/>
</dbReference>
<dbReference type="InterPro" id="IPR000064">
    <property type="entry name" value="NLP_P60_dom"/>
</dbReference>
<dbReference type="EMBL" id="CP137640">
    <property type="protein sequence ID" value="WVX79578.1"/>
    <property type="molecule type" value="Genomic_DNA"/>
</dbReference>
<evidence type="ECO:0000313" key="7">
    <source>
        <dbReference type="Proteomes" id="UP001357223"/>
    </source>
</evidence>
<dbReference type="PANTHER" id="PTHR47053">
    <property type="entry name" value="MUREIN DD-ENDOPEPTIDASE MEPH-RELATED"/>
    <property type="match status" value="1"/>
</dbReference>
<keyword evidence="3" id="KW-0378">Hydrolase</keyword>
<reference evidence="6 7" key="1">
    <citation type="submission" date="2023-10" db="EMBL/GenBank/DDBJ databases">
        <title>Niallia locisalis sp.nov. isolated from a salt pond sample.</title>
        <authorList>
            <person name="Li X.-J."/>
            <person name="Dong L."/>
        </authorList>
    </citation>
    <scope>NUCLEOTIDE SEQUENCE [LARGE SCALE GENOMIC DNA]</scope>
    <source>
        <strain evidence="6 7">DSM 29761</strain>
    </source>
</reference>
<evidence type="ECO:0000256" key="3">
    <source>
        <dbReference type="ARBA" id="ARBA00022801"/>
    </source>
</evidence>
<dbReference type="SUPFAM" id="SSF54001">
    <property type="entry name" value="Cysteine proteinases"/>
    <property type="match status" value="1"/>
</dbReference>
<dbReference type="Pfam" id="PF00877">
    <property type="entry name" value="NLPC_P60"/>
    <property type="match status" value="1"/>
</dbReference>
<dbReference type="RefSeq" id="WP_338448512.1">
    <property type="nucleotide sequence ID" value="NZ_CP137640.1"/>
</dbReference>
<keyword evidence="7" id="KW-1185">Reference proteome</keyword>
<dbReference type="Gene3D" id="3.90.1720.10">
    <property type="entry name" value="endopeptidase domain like (from Nostoc punctiforme)"/>
    <property type="match status" value="1"/>
</dbReference>
<proteinExistence type="inferred from homology"/>
<evidence type="ECO:0000259" key="5">
    <source>
        <dbReference type="PROSITE" id="PS51935"/>
    </source>
</evidence>